<dbReference type="InterPro" id="IPR050659">
    <property type="entry name" value="Peptidase_M24B"/>
</dbReference>
<protein>
    <submittedName>
        <fullName evidence="3">Peptidase M24</fullName>
    </submittedName>
</protein>
<dbReference type="EMBL" id="PYUC01000009">
    <property type="protein sequence ID" value="PTB19053.1"/>
    <property type="molecule type" value="Genomic_DNA"/>
</dbReference>
<dbReference type="SUPFAM" id="SSF53092">
    <property type="entry name" value="Creatinase/prolidase N-terminal domain"/>
    <property type="match status" value="1"/>
</dbReference>
<dbReference type="Gene3D" id="3.90.230.10">
    <property type="entry name" value="Creatinase/methionine aminopeptidase superfamily"/>
    <property type="match status" value="1"/>
</dbReference>
<proteinExistence type="predicted"/>
<dbReference type="InterPro" id="IPR036005">
    <property type="entry name" value="Creatinase/aminopeptidase-like"/>
</dbReference>
<evidence type="ECO:0000259" key="1">
    <source>
        <dbReference type="Pfam" id="PF00557"/>
    </source>
</evidence>
<dbReference type="Gene3D" id="3.40.350.10">
    <property type="entry name" value="Creatinase/prolidase N-terminal domain"/>
    <property type="match status" value="1"/>
</dbReference>
<feature type="domain" description="Peptidase M24" evidence="1">
    <location>
        <begin position="221"/>
        <end position="422"/>
    </location>
</feature>
<dbReference type="PANTHER" id="PTHR46112:SF2">
    <property type="entry name" value="XAA-PRO AMINOPEPTIDASE P-RELATED"/>
    <property type="match status" value="1"/>
</dbReference>
<feature type="domain" description="Creatinase N-terminal" evidence="2">
    <location>
        <begin position="59"/>
        <end position="205"/>
    </location>
</feature>
<dbReference type="Pfam" id="PF00557">
    <property type="entry name" value="Peptidase_M24"/>
    <property type="match status" value="1"/>
</dbReference>
<evidence type="ECO:0000313" key="3">
    <source>
        <dbReference type="EMBL" id="PTB19053.1"/>
    </source>
</evidence>
<dbReference type="Pfam" id="PF01321">
    <property type="entry name" value="Creatinase_N"/>
    <property type="match status" value="1"/>
</dbReference>
<dbReference type="InterPro" id="IPR000994">
    <property type="entry name" value="Pept_M24"/>
</dbReference>
<comment type="caution">
    <text evidence="3">The sequence shown here is derived from an EMBL/GenBank/DDBJ whole genome shotgun (WGS) entry which is preliminary data.</text>
</comment>
<dbReference type="SUPFAM" id="SSF55920">
    <property type="entry name" value="Creatinase/aminopeptidase"/>
    <property type="match status" value="1"/>
</dbReference>
<evidence type="ECO:0000313" key="4">
    <source>
        <dbReference type="Proteomes" id="UP000240638"/>
    </source>
</evidence>
<reference evidence="3 4" key="1">
    <citation type="submission" date="2018-03" db="EMBL/GenBank/DDBJ databases">
        <title>Whole genome analyses suggest that Burkholderia sensu lato contains two further novel genera in the rhizoxinica-symbiotica group Mycetohabitans gen. nov., and Trinickia gen. nov.: implications for the evolution of diazotrophy and nodulation in the Burkholderiaceae.</title>
        <authorList>
            <person name="Estrada De Los Santos P."/>
            <person name="Palmer M."/>
            <person name="Chavez-Ramirez B."/>
            <person name="Steenkamp E.T."/>
            <person name="Hirsch A.M."/>
            <person name="Manyaka P."/>
            <person name="Maluk M."/>
            <person name="Lafos M."/>
            <person name="Crook M."/>
            <person name="Gross E."/>
            <person name="Simon M.F."/>
            <person name="Bueno Dos Reis Junior F."/>
            <person name="Poole P.S."/>
            <person name="Venter S.N."/>
            <person name="James E.K."/>
        </authorList>
    </citation>
    <scope>NUCLEOTIDE SEQUENCE [LARGE SCALE GENOMIC DNA]</scope>
    <source>
        <strain evidence="3 4">JPY-366</strain>
    </source>
</reference>
<dbReference type="InterPro" id="IPR029149">
    <property type="entry name" value="Creatin/AminoP/Spt16_N"/>
</dbReference>
<dbReference type="InterPro" id="IPR000587">
    <property type="entry name" value="Creatinase_N"/>
</dbReference>
<evidence type="ECO:0000259" key="2">
    <source>
        <dbReference type="Pfam" id="PF01321"/>
    </source>
</evidence>
<sequence length="439" mass="49319">MNCDFNLWEFFMSKTEWVDPAKRNFRTVPDRKYLAKNTPGVSLVDYAPQIDMAGVRAYRLKRVQDELKRAGLPAILLFDAVNMRYASGIALEQVQQQRHPYRGLIVSAEKGCIAFSRDHWRPMLPALETITEIRPSDANMSKSGPAAVQSASLWAKDIAQILREHGEHDLRLPVDRLPAIAISALLKEGIKIMDADSIMYAARAIKSPDEITLFSIAISVGEAGAFKMREALRPGVTENEVFSHLHQTNIAMGGEWCDLRLAKSGGGTNPGLQEHSDRRVRAGDLFHFDTDMIGPFGTFVDFSRTFFCGPGRPSDKQRDMYKLAVEHIEHNLSIIKAGVTIGEIVDKCFRLPSNCIKGRYMSMMHGFGLTYDYPSIRYPYDYDGTGKDEPLHEYMTLCVEALIAPDDDAEAVKLEQQILVTEGGYQLLSTFPYEEKLLL</sequence>
<dbReference type="PANTHER" id="PTHR46112">
    <property type="entry name" value="AMINOPEPTIDASE"/>
    <property type="match status" value="1"/>
</dbReference>
<accession>A0A2T3XRA9</accession>
<dbReference type="Proteomes" id="UP000240638">
    <property type="component" value="Unassembled WGS sequence"/>
</dbReference>
<organism evidence="3 4">
    <name type="scientific">Trinickia symbiotica</name>
    <dbReference type="NCBI Taxonomy" id="863227"/>
    <lineage>
        <taxon>Bacteria</taxon>
        <taxon>Pseudomonadati</taxon>
        <taxon>Pseudomonadota</taxon>
        <taxon>Betaproteobacteria</taxon>
        <taxon>Burkholderiales</taxon>
        <taxon>Burkholderiaceae</taxon>
        <taxon>Trinickia</taxon>
    </lineage>
</organism>
<name>A0A2T3XRA9_9BURK</name>
<dbReference type="AlphaFoldDB" id="A0A2T3XRA9"/>
<gene>
    <name evidence="3" type="ORF">C9I57_18495</name>
</gene>
<dbReference type="CDD" id="cd01066">
    <property type="entry name" value="APP_MetAP"/>
    <property type="match status" value="1"/>
</dbReference>